<comment type="similarity">
    <text evidence="1">Belongs to the universal stress protein A family.</text>
</comment>
<dbReference type="EMBL" id="JBHUDX010000083">
    <property type="protein sequence ID" value="MFD1661730.1"/>
    <property type="molecule type" value="Genomic_DNA"/>
</dbReference>
<dbReference type="PANTHER" id="PTHR46268">
    <property type="entry name" value="STRESS RESPONSE PROTEIN NHAX"/>
    <property type="match status" value="1"/>
</dbReference>
<dbReference type="SUPFAM" id="SSF52402">
    <property type="entry name" value="Adenine nucleotide alpha hydrolases-like"/>
    <property type="match status" value="1"/>
</dbReference>
<keyword evidence="4" id="KW-1185">Reference proteome</keyword>
<dbReference type="CDD" id="cd00293">
    <property type="entry name" value="USP-like"/>
    <property type="match status" value="1"/>
</dbReference>
<accession>A0ABW4IWE7</accession>
<dbReference type="Gene3D" id="3.40.50.12370">
    <property type="match status" value="1"/>
</dbReference>
<dbReference type="InterPro" id="IPR006016">
    <property type="entry name" value="UspA"/>
</dbReference>
<dbReference type="Pfam" id="PF00582">
    <property type="entry name" value="Usp"/>
    <property type="match status" value="1"/>
</dbReference>
<gene>
    <name evidence="3" type="ORF">ACFSL4_26920</name>
</gene>
<reference evidence="4" key="1">
    <citation type="journal article" date="2019" name="Int. J. Syst. Evol. Microbiol.">
        <title>The Global Catalogue of Microorganisms (GCM) 10K type strain sequencing project: providing services to taxonomists for standard genome sequencing and annotation.</title>
        <authorList>
            <consortium name="The Broad Institute Genomics Platform"/>
            <consortium name="The Broad Institute Genome Sequencing Center for Infectious Disease"/>
            <person name="Wu L."/>
            <person name="Ma J."/>
        </authorList>
    </citation>
    <scope>NUCLEOTIDE SEQUENCE [LARGE SCALE GENOMIC DNA]</scope>
    <source>
        <strain evidence="4">CGMCC 1.12470</strain>
    </source>
</reference>
<name>A0ABW4IWE7_9ACTN</name>
<comment type="caution">
    <text evidence="3">The sequence shown here is derived from an EMBL/GenBank/DDBJ whole genome shotgun (WGS) entry which is preliminary data.</text>
</comment>
<sequence length="180" mass="18979">MSHHCAGGVAARPLLRSGKTSAAILATAEGLDTDLLVVGACGMDRVATGLLGSTPENLVRGSRVPVLVVRNRPDTAYRTVLLGIDLSEAPMAAARYGMALAPEAEHIVVHVSTVPGEHLMRRHGASETDIAQPWGVSPDRVRPRVEQVAASLAPPLVRPPTASVAIPWFRRDVGYAARTS</sequence>
<dbReference type="PANTHER" id="PTHR46268:SF6">
    <property type="entry name" value="UNIVERSAL STRESS PROTEIN UP12"/>
    <property type="match status" value="1"/>
</dbReference>
<evidence type="ECO:0000259" key="2">
    <source>
        <dbReference type="Pfam" id="PF00582"/>
    </source>
</evidence>
<dbReference type="Proteomes" id="UP001597261">
    <property type="component" value="Unassembled WGS sequence"/>
</dbReference>
<dbReference type="InterPro" id="IPR006015">
    <property type="entry name" value="Universal_stress_UspA"/>
</dbReference>
<protein>
    <submittedName>
        <fullName evidence="3">Universal stress protein</fullName>
    </submittedName>
</protein>
<dbReference type="PRINTS" id="PR01438">
    <property type="entry name" value="UNVRSLSTRESS"/>
</dbReference>
<evidence type="ECO:0000313" key="4">
    <source>
        <dbReference type="Proteomes" id="UP001597261"/>
    </source>
</evidence>
<evidence type="ECO:0000256" key="1">
    <source>
        <dbReference type="ARBA" id="ARBA00008791"/>
    </source>
</evidence>
<proteinExistence type="inferred from homology"/>
<dbReference type="RefSeq" id="WP_381088096.1">
    <property type="nucleotide sequence ID" value="NZ_JBHUDX010000083.1"/>
</dbReference>
<organism evidence="3 4">
    <name type="scientific">Streptomyces caeni</name>
    <dbReference type="NCBI Taxonomy" id="2307231"/>
    <lineage>
        <taxon>Bacteria</taxon>
        <taxon>Bacillati</taxon>
        <taxon>Actinomycetota</taxon>
        <taxon>Actinomycetes</taxon>
        <taxon>Kitasatosporales</taxon>
        <taxon>Streptomycetaceae</taxon>
        <taxon>Streptomyces</taxon>
    </lineage>
</organism>
<evidence type="ECO:0000313" key="3">
    <source>
        <dbReference type="EMBL" id="MFD1661730.1"/>
    </source>
</evidence>
<feature type="domain" description="UspA" evidence="2">
    <location>
        <begin position="7"/>
        <end position="70"/>
    </location>
</feature>